<organism evidence="12">
    <name type="scientific">Pseudo-nitzschia australis</name>
    <dbReference type="NCBI Taxonomy" id="44445"/>
    <lineage>
        <taxon>Eukaryota</taxon>
        <taxon>Sar</taxon>
        <taxon>Stramenopiles</taxon>
        <taxon>Ochrophyta</taxon>
        <taxon>Bacillariophyta</taxon>
        <taxon>Bacillariophyceae</taxon>
        <taxon>Bacillariophycidae</taxon>
        <taxon>Bacillariales</taxon>
        <taxon>Bacillariaceae</taxon>
        <taxon>Pseudo-nitzschia</taxon>
    </lineage>
</organism>
<dbReference type="InterPro" id="IPR012677">
    <property type="entry name" value="Nucleotide-bd_a/b_plait_sf"/>
</dbReference>
<dbReference type="GO" id="GO:0071031">
    <property type="term" value="P:nuclear mRNA surveillance of mRNA 3'-end processing"/>
    <property type="evidence" value="ECO:0007669"/>
    <property type="project" value="TreeGrafter"/>
</dbReference>
<gene>
    <name evidence="12" type="ORF">PAUS00366_LOCUS1001</name>
</gene>
<dbReference type="Pfam" id="PF00076">
    <property type="entry name" value="RRM_1"/>
    <property type="match status" value="1"/>
</dbReference>
<evidence type="ECO:0000256" key="9">
    <source>
        <dbReference type="SAM" id="MobiDB-lite"/>
    </source>
</evidence>
<feature type="compositionally biased region" description="Basic and acidic residues" evidence="9">
    <location>
        <begin position="440"/>
        <end position="460"/>
    </location>
</feature>
<evidence type="ECO:0000256" key="6">
    <source>
        <dbReference type="ARBA" id="ARBA00023242"/>
    </source>
</evidence>
<dbReference type="PANTHER" id="PTHR46543">
    <property type="entry name" value="ZINC FINGER CCHC DOMAIN-CONTAINING PROTEIN 7"/>
    <property type="match status" value="1"/>
</dbReference>
<dbReference type="GO" id="GO:0071035">
    <property type="term" value="P:nuclear polyadenylation-dependent rRNA catabolic process"/>
    <property type="evidence" value="ECO:0007669"/>
    <property type="project" value="TreeGrafter"/>
</dbReference>
<evidence type="ECO:0000256" key="5">
    <source>
        <dbReference type="ARBA" id="ARBA00022833"/>
    </source>
</evidence>
<dbReference type="SMART" id="SM00360">
    <property type="entry name" value="RRM"/>
    <property type="match status" value="1"/>
</dbReference>
<feature type="domain" description="RRM" evidence="10">
    <location>
        <begin position="171"/>
        <end position="254"/>
    </location>
</feature>
<keyword evidence="6" id="KW-0539">Nucleus</keyword>
<dbReference type="GO" id="GO:0071039">
    <property type="term" value="P:nuclear polyadenylation-dependent CUT catabolic process"/>
    <property type="evidence" value="ECO:0007669"/>
    <property type="project" value="TreeGrafter"/>
</dbReference>
<dbReference type="GO" id="GO:0071037">
    <property type="term" value="P:nuclear polyadenylation-dependent snRNA catabolic process"/>
    <property type="evidence" value="ECO:0007669"/>
    <property type="project" value="TreeGrafter"/>
</dbReference>
<evidence type="ECO:0000256" key="8">
    <source>
        <dbReference type="PROSITE-ProRule" id="PRU00176"/>
    </source>
</evidence>
<evidence type="ECO:0000259" key="10">
    <source>
        <dbReference type="PROSITE" id="PS50102"/>
    </source>
</evidence>
<feature type="region of interest" description="Disordered" evidence="9">
    <location>
        <begin position="1"/>
        <end position="67"/>
    </location>
</feature>
<dbReference type="InterPro" id="IPR035979">
    <property type="entry name" value="RBD_domain_sf"/>
</dbReference>
<dbReference type="Gene3D" id="3.30.70.330">
    <property type="match status" value="1"/>
</dbReference>
<dbReference type="SMART" id="SM00343">
    <property type="entry name" value="ZnF_C2HC"/>
    <property type="match status" value="5"/>
</dbReference>
<reference evidence="12" key="1">
    <citation type="submission" date="2021-01" db="EMBL/GenBank/DDBJ databases">
        <authorList>
            <person name="Corre E."/>
            <person name="Pelletier E."/>
            <person name="Niang G."/>
            <person name="Scheremetjew M."/>
            <person name="Finn R."/>
            <person name="Kale V."/>
            <person name="Holt S."/>
            <person name="Cochrane G."/>
            <person name="Meng A."/>
            <person name="Brown T."/>
            <person name="Cohen L."/>
        </authorList>
    </citation>
    <scope>NUCLEOTIDE SEQUENCE</scope>
    <source>
        <strain evidence="12">10249 10 AB</strain>
    </source>
</reference>
<feature type="region of interest" description="Disordered" evidence="9">
    <location>
        <begin position="440"/>
        <end position="487"/>
    </location>
</feature>
<evidence type="ECO:0000256" key="1">
    <source>
        <dbReference type="ARBA" id="ARBA00004123"/>
    </source>
</evidence>
<feature type="domain" description="CCHC-type" evidence="11">
    <location>
        <begin position="322"/>
        <end position="335"/>
    </location>
</feature>
<dbReference type="InterPro" id="IPR000504">
    <property type="entry name" value="RRM_dom"/>
</dbReference>
<proteinExistence type="predicted"/>
<name>A0A7S4A9T9_9STRA</name>
<keyword evidence="3" id="KW-0677">Repeat</keyword>
<protein>
    <submittedName>
        <fullName evidence="12">Uncharacterized protein</fullName>
    </submittedName>
</protein>
<dbReference type="Gene3D" id="4.10.60.10">
    <property type="entry name" value="Zinc finger, CCHC-type"/>
    <property type="match status" value="2"/>
</dbReference>
<evidence type="ECO:0000256" key="7">
    <source>
        <dbReference type="PROSITE-ProRule" id="PRU00047"/>
    </source>
</evidence>
<dbReference type="SUPFAM" id="SSF57756">
    <property type="entry name" value="Retrovirus zinc finger-like domains"/>
    <property type="match status" value="2"/>
</dbReference>
<keyword evidence="2" id="KW-0479">Metal-binding</keyword>
<keyword evidence="5" id="KW-0862">Zinc</keyword>
<dbReference type="GO" id="GO:0008270">
    <property type="term" value="F:zinc ion binding"/>
    <property type="evidence" value="ECO:0007669"/>
    <property type="project" value="UniProtKB-KW"/>
</dbReference>
<dbReference type="GO" id="GO:0071038">
    <property type="term" value="P:TRAMP-dependent tRNA surveillance pathway"/>
    <property type="evidence" value="ECO:0007669"/>
    <property type="project" value="TreeGrafter"/>
</dbReference>
<dbReference type="PROSITE" id="PS50102">
    <property type="entry name" value="RRM"/>
    <property type="match status" value="1"/>
</dbReference>
<dbReference type="InterPro" id="IPR001878">
    <property type="entry name" value="Znf_CCHC"/>
</dbReference>
<dbReference type="PROSITE" id="PS50158">
    <property type="entry name" value="ZF_CCHC"/>
    <property type="match status" value="3"/>
</dbReference>
<accession>A0A7S4A9T9</accession>
<evidence type="ECO:0000313" key="12">
    <source>
        <dbReference type="EMBL" id="CAE0708281.1"/>
    </source>
</evidence>
<dbReference type="GO" id="GO:0003723">
    <property type="term" value="F:RNA binding"/>
    <property type="evidence" value="ECO:0007669"/>
    <property type="project" value="UniProtKB-UniRule"/>
</dbReference>
<dbReference type="SUPFAM" id="SSF54928">
    <property type="entry name" value="RNA-binding domain, RBD"/>
    <property type="match status" value="1"/>
</dbReference>
<dbReference type="EMBL" id="HBIX01001323">
    <property type="protein sequence ID" value="CAE0708281.1"/>
    <property type="molecule type" value="Transcribed_RNA"/>
</dbReference>
<feature type="domain" description="CCHC-type" evidence="11">
    <location>
        <begin position="400"/>
        <end position="413"/>
    </location>
</feature>
<dbReference type="AlphaFoldDB" id="A0A7S4A9T9"/>
<dbReference type="GO" id="GO:0071036">
    <property type="term" value="P:nuclear polyadenylation-dependent snoRNA catabolic process"/>
    <property type="evidence" value="ECO:0007669"/>
    <property type="project" value="TreeGrafter"/>
</dbReference>
<keyword evidence="8" id="KW-0694">RNA-binding</keyword>
<feature type="domain" description="CCHC-type" evidence="11">
    <location>
        <begin position="281"/>
        <end position="296"/>
    </location>
</feature>
<feature type="compositionally biased region" description="Polar residues" evidence="9">
    <location>
        <begin position="24"/>
        <end position="35"/>
    </location>
</feature>
<evidence type="ECO:0000256" key="2">
    <source>
        <dbReference type="ARBA" id="ARBA00022723"/>
    </source>
</evidence>
<feature type="compositionally biased region" description="Basic residues" evidence="9">
    <location>
        <begin position="465"/>
        <end position="474"/>
    </location>
</feature>
<evidence type="ECO:0000256" key="4">
    <source>
        <dbReference type="ARBA" id="ARBA00022771"/>
    </source>
</evidence>
<evidence type="ECO:0000256" key="3">
    <source>
        <dbReference type="ARBA" id="ARBA00022737"/>
    </source>
</evidence>
<evidence type="ECO:0000259" key="11">
    <source>
        <dbReference type="PROSITE" id="PS50158"/>
    </source>
</evidence>
<keyword evidence="4 7" id="KW-0863">Zinc-finger</keyword>
<dbReference type="InterPro" id="IPR051644">
    <property type="entry name" value="TRAMP_AT-DNA-binding"/>
</dbReference>
<feature type="compositionally biased region" description="Basic residues" evidence="9">
    <location>
        <begin position="1"/>
        <end position="11"/>
    </location>
</feature>
<dbReference type="InterPro" id="IPR036875">
    <property type="entry name" value="Znf_CCHC_sf"/>
</dbReference>
<dbReference type="GO" id="GO:0031499">
    <property type="term" value="C:TRAMP complex"/>
    <property type="evidence" value="ECO:0007669"/>
    <property type="project" value="TreeGrafter"/>
</dbReference>
<comment type="subcellular location">
    <subcellularLocation>
        <location evidence="1">Nucleus</location>
    </subcellularLocation>
</comment>
<dbReference type="PANTHER" id="PTHR46543:SF1">
    <property type="entry name" value="ZINC FINGER CCHC DOMAIN-CONTAINING PROTEIN 7"/>
    <property type="match status" value="1"/>
</dbReference>
<sequence>MNTETKKKKARRGSESSDGDSMFASDSSTTLSVPFSEQDKKRRRLNGNNPNYAKGRNGETGVPGPAVRNSTVDPVLLEQAKQRLSKFAARLFDPNRIKGLVEAPVIIPLNDEFLKAFGQREKRKDEEEFDHAIADEDEDDIRNNDGKKKEAKVTTGISRTSKKKENELSTYKVKIINLNYRTTEKTLRTACLRFGDLAEVVMILDGPVKPNSGMHNSGMAYVTFATEEGAQSCLEGLKSLEGRSLRISIALARSKKNNGGKARIVGSLLNNQSTKDISTVCFRCGEVGHMESDCPNPRKLKPCCLCGMTDHDFRECPKKQVCFNCGTPGHVNRECSFGRGLPRRMVCGTCLQFGHHRLQCRMRSAPRYSMSDAICMDCGRKGHFHCKELKWFYGLKGVSCFNCGAQGHSGYDCNRPTLYQCINNPDDALQEIQRAEADSIAEELERERRQQRERARERGGNHKSGSGHRNRRAKSSGPNRRDKRGYR</sequence>
<dbReference type="Pfam" id="PF00098">
    <property type="entry name" value="zf-CCHC"/>
    <property type="match status" value="2"/>
</dbReference>
<dbReference type="CDD" id="cd00590">
    <property type="entry name" value="RRM_SF"/>
    <property type="match status" value="1"/>
</dbReference>